<protein>
    <submittedName>
        <fullName evidence="2">SIMPL domain-containing protein</fullName>
    </submittedName>
</protein>
<dbReference type="Gene3D" id="3.30.70.2970">
    <property type="entry name" value="Protein of unknown function (DUF541), domain 2"/>
    <property type="match status" value="1"/>
</dbReference>
<dbReference type="Pfam" id="PF04402">
    <property type="entry name" value="SIMPL"/>
    <property type="match status" value="1"/>
</dbReference>
<reference evidence="2" key="2">
    <citation type="submission" date="2021-05" db="EMBL/GenBank/DDBJ databases">
        <title>Protein family content uncovers lineage relationships and bacterial pathway maintenance mechanisms in DPANN archaea.</title>
        <authorList>
            <person name="Castelle C.J."/>
            <person name="Meheust R."/>
            <person name="Jaffe A.L."/>
            <person name="Seitz K."/>
            <person name="Gong X."/>
            <person name="Baker B.J."/>
            <person name="Banfield J.F."/>
        </authorList>
    </citation>
    <scope>NUCLEOTIDE SEQUENCE</scope>
    <source>
        <strain evidence="2">RIFCSPLOWO2_01_FULL_AR10_48_17</strain>
    </source>
</reference>
<evidence type="ECO:0000256" key="1">
    <source>
        <dbReference type="SAM" id="Phobius"/>
    </source>
</evidence>
<dbReference type="PANTHER" id="PTHR34387">
    <property type="entry name" value="SLR1258 PROTEIN"/>
    <property type="match status" value="1"/>
</dbReference>
<dbReference type="InterPro" id="IPR052022">
    <property type="entry name" value="26kDa_periplasmic_antigen"/>
</dbReference>
<dbReference type="InterPro" id="IPR007497">
    <property type="entry name" value="SIMPL/DUF541"/>
</dbReference>
<keyword evidence="1" id="KW-0812">Transmembrane</keyword>
<keyword evidence="1" id="KW-0472">Membrane</keyword>
<comment type="caution">
    <text evidence="2">The sequence shown here is derived from an EMBL/GenBank/DDBJ whole genome shotgun (WGS) entry which is preliminary data.</text>
</comment>
<evidence type="ECO:0000313" key="2">
    <source>
        <dbReference type="EMBL" id="MBS3061591.1"/>
    </source>
</evidence>
<sequence>METTSKTNNSWLVPLGVIAIAFVLVAGVTMWLPKTNAPDTTNFNGAVAVIPGAYAKGINTTSTGNAANFPSDGIRLAADDAENSKRLISVTGKVIKNVSPDQAILVLAVETTNKSASQSQSENAQKTTDVINALKTAGVPEKDIKTVGYTLNEQWEWNRTTEKSESTGYVTTNRIQITLHDLTTTGKVIDAAAQAGANRIDSVSFSLSQAKEDQLRVEALFEAAQNAKTRAQSIATGLGINLGTVHSASENADYSIPYYYKNETMAREHRSFRETWNTRQPSVYNSKSSKPKQAALKNQSRFFFIFF</sequence>
<dbReference type="PANTHER" id="PTHR34387:SF2">
    <property type="entry name" value="SLR1258 PROTEIN"/>
    <property type="match status" value="1"/>
</dbReference>
<proteinExistence type="predicted"/>
<accession>A0A8T4L483</accession>
<name>A0A8T4L483_9ARCH</name>
<keyword evidence="1" id="KW-1133">Transmembrane helix</keyword>
<feature type="transmembrane region" description="Helical" evidence="1">
    <location>
        <begin position="12"/>
        <end position="32"/>
    </location>
</feature>
<organism evidence="2 3">
    <name type="scientific">Candidatus Iainarchaeum sp</name>
    <dbReference type="NCBI Taxonomy" id="3101447"/>
    <lineage>
        <taxon>Archaea</taxon>
        <taxon>Candidatus Iainarchaeota</taxon>
        <taxon>Candidatus Iainarchaeia</taxon>
        <taxon>Candidatus Iainarchaeales</taxon>
        <taxon>Candidatus Iainarchaeaceae</taxon>
        <taxon>Candidatus Iainarchaeum</taxon>
    </lineage>
</organism>
<dbReference type="Gene3D" id="3.30.110.170">
    <property type="entry name" value="Protein of unknown function (DUF541), domain 1"/>
    <property type="match status" value="1"/>
</dbReference>
<gene>
    <name evidence="2" type="ORF">J4215_03345</name>
</gene>
<reference evidence="2" key="1">
    <citation type="submission" date="2021-03" db="EMBL/GenBank/DDBJ databases">
        <authorList>
            <person name="Jaffe A."/>
        </authorList>
    </citation>
    <scope>NUCLEOTIDE SEQUENCE</scope>
    <source>
        <strain evidence="2">RIFCSPLOWO2_01_FULL_AR10_48_17</strain>
    </source>
</reference>
<evidence type="ECO:0000313" key="3">
    <source>
        <dbReference type="Proteomes" id="UP000675968"/>
    </source>
</evidence>
<dbReference type="AlphaFoldDB" id="A0A8T4L483"/>
<dbReference type="GO" id="GO:0006974">
    <property type="term" value="P:DNA damage response"/>
    <property type="evidence" value="ECO:0007669"/>
    <property type="project" value="TreeGrafter"/>
</dbReference>
<dbReference type="Proteomes" id="UP000675968">
    <property type="component" value="Unassembled WGS sequence"/>
</dbReference>
<dbReference type="EMBL" id="JAGVWC010000010">
    <property type="protein sequence ID" value="MBS3061591.1"/>
    <property type="molecule type" value="Genomic_DNA"/>
</dbReference>